<dbReference type="Proteomes" id="UP000286908">
    <property type="component" value="Unassembled WGS sequence"/>
</dbReference>
<reference evidence="1 2" key="1">
    <citation type="submission" date="2017-08" db="EMBL/GenBank/DDBJ databases">
        <title>Draft genome sequence of pheromone producing symbiont Morganella morganii, of the female New Zealand grass grub Costelytra giveni.</title>
        <authorList>
            <person name="Laugraud A."/>
            <person name="Young S.D."/>
            <person name="Hurst M.H."/>
        </authorList>
    </citation>
    <scope>NUCLEOTIDE SEQUENCE [LARGE SCALE GENOMIC DNA]</scope>
    <source>
        <strain evidence="1 2">MMsCG</strain>
    </source>
</reference>
<gene>
    <name evidence="1" type="ORF">CKG00_06495</name>
</gene>
<organism evidence="1 2">
    <name type="scientific">Morganella morganii</name>
    <name type="common">Proteus morganii</name>
    <dbReference type="NCBI Taxonomy" id="582"/>
    <lineage>
        <taxon>Bacteria</taxon>
        <taxon>Pseudomonadati</taxon>
        <taxon>Pseudomonadota</taxon>
        <taxon>Gammaproteobacteria</taxon>
        <taxon>Enterobacterales</taxon>
        <taxon>Morganellaceae</taxon>
        <taxon>Morganella</taxon>
    </lineage>
</organism>
<dbReference type="EMBL" id="NRQY01000001">
    <property type="protein sequence ID" value="RUT66083.1"/>
    <property type="molecule type" value="Genomic_DNA"/>
</dbReference>
<evidence type="ECO:0000313" key="2">
    <source>
        <dbReference type="Proteomes" id="UP000286908"/>
    </source>
</evidence>
<protein>
    <submittedName>
        <fullName evidence="1">Uncharacterized protein</fullName>
    </submittedName>
</protein>
<accession>A0A433ZVC8</accession>
<evidence type="ECO:0000313" key="1">
    <source>
        <dbReference type="EMBL" id="RUT66083.1"/>
    </source>
</evidence>
<name>A0A433ZVC8_MORMO</name>
<sequence length="152" mass="17058">MSTVSFADENKYLLTDVEQAADPILVIGKLKEGAPHSTVEMDKPANVNSDHGVAVKYYGLLLQYYPAPSVIIKYADSKLLMLREVRVRNHDMNKFINSDLISMLPYYKSAFDVNNEVNMLSASESKALVDKINCIESFINGNDKKTFNCDLN</sequence>
<comment type="caution">
    <text evidence="1">The sequence shown here is derived from an EMBL/GenBank/DDBJ whole genome shotgun (WGS) entry which is preliminary data.</text>
</comment>
<dbReference type="AlphaFoldDB" id="A0A433ZVC8"/>
<proteinExistence type="predicted"/>